<dbReference type="STRING" id="2880.D8LKI0"/>
<dbReference type="GO" id="GO:0005524">
    <property type="term" value="F:ATP binding"/>
    <property type="evidence" value="ECO:0007669"/>
    <property type="project" value="UniProtKB-KW"/>
</dbReference>
<evidence type="ECO:0000256" key="2">
    <source>
        <dbReference type="ARBA" id="ARBA00022527"/>
    </source>
</evidence>
<dbReference type="AlphaFoldDB" id="D8LKI0"/>
<evidence type="ECO:0000313" key="13">
    <source>
        <dbReference type="EMBL" id="CBN74570.1"/>
    </source>
</evidence>
<dbReference type="OrthoDB" id="226685at2759"/>
<feature type="chain" id="PRO_5003117231" description="non-specific serine/threonine protein kinase" evidence="11">
    <location>
        <begin position="21"/>
        <end position="1069"/>
    </location>
</feature>
<keyword evidence="14" id="KW-1185">Reference proteome</keyword>
<evidence type="ECO:0000256" key="8">
    <source>
        <dbReference type="ARBA" id="ARBA00048679"/>
    </source>
</evidence>
<feature type="signal peptide" evidence="11">
    <location>
        <begin position="1"/>
        <end position="20"/>
    </location>
</feature>
<evidence type="ECO:0000256" key="6">
    <source>
        <dbReference type="ARBA" id="ARBA00022840"/>
    </source>
</evidence>
<dbReference type="PANTHER" id="PTHR24356">
    <property type="entry name" value="SERINE/THREONINE-PROTEIN KINASE"/>
    <property type="match status" value="1"/>
</dbReference>
<dbReference type="Pfam" id="PF00069">
    <property type="entry name" value="Pkinase"/>
    <property type="match status" value="1"/>
</dbReference>
<keyword evidence="4" id="KW-0547">Nucleotide-binding</keyword>
<keyword evidence="3" id="KW-0808">Transferase</keyword>
<reference evidence="13 14" key="1">
    <citation type="journal article" date="2010" name="Nature">
        <title>The Ectocarpus genome and the independent evolution of multicellularity in brown algae.</title>
        <authorList>
            <person name="Cock J.M."/>
            <person name="Sterck L."/>
            <person name="Rouze P."/>
            <person name="Scornet D."/>
            <person name="Allen A.E."/>
            <person name="Amoutzias G."/>
            <person name="Anthouard V."/>
            <person name="Artiguenave F."/>
            <person name="Aury J.M."/>
            <person name="Badger J.H."/>
            <person name="Beszteri B."/>
            <person name="Billiau K."/>
            <person name="Bonnet E."/>
            <person name="Bothwell J.H."/>
            <person name="Bowler C."/>
            <person name="Boyen C."/>
            <person name="Brownlee C."/>
            <person name="Carrano C.J."/>
            <person name="Charrier B."/>
            <person name="Cho G.Y."/>
            <person name="Coelho S.M."/>
            <person name="Collen J."/>
            <person name="Corre E."/>
            <person name="Da Silva C."/>
            <person name="Delage L."/>
            <person name="Delaroque N."/>
            <person name="Dittami S.M."/>
            <person name="Doulbeau S."/>
            <person name="Elias M."/>
            <person name="Farnham G."/>
            <person name="Gachon C.M."/>
            <person name="Gschloessl B."/>
            <person name="Heesch S."/>
            <person name="Jabbari K."/>
            <person name="Jubin C."/>
            <person name="Kawai H."/>
            <person name="Kimura K."/>
            <person name="Kloareg B."/>
            <person name="Kupper F.C."/>
            <person name="Lang D."/>
            <person name="Le Bail A."/>
            <person name="Leblanc C."/>
            <person name="Lerouge P."/>
            <person name="Lohr M."/>
            <person name="Lopez P.J."/>
            <person name="Martens C."/>
            <person name="Maumus F."/>
            <person name="Michel G."/>
            <person name="Miranda-Saavedra D."/>
            <person name="Morales J."/>
            <person name="Moreau H."/>
            <person name="Motomura T."/>
            <person name="Nagasato C."/>
            <person name="Napoli C.A."/>
            <person name="Nelson D.R."/>
            <person name="Nyvall-Collen P."/>
            <person name="Peters A.F."/>
            <person name="Pommier C."/>
            <person name="Potin P."/>
            <person name="Poulain J."/>
            <person name="Quesneville H."/>
            <person name="Read B."/>
            <person name="Rensing S.A."/>
            <person name="Ritter A."/>
            <person name="Rousvoal S."/>
            <person name="Samanta M."/>
            <person name="Samson G."/>
            <person name="Schroeder D.C."/>
            <person name="Segurens B."/>
            <person name="Strittmatter M."/>
            <person name="Tonon T."/>
            <person name="Tregear J.W."/>
            <person name="Valentin K."/>
            <person name="von Dassow P."/>
            <person name="Yamagishi T."/>
            <person name="Van de Peer Y."/>
            <person name="Wincker P."/>
        </authorList>
    </citation>
    <scope>NUCLEOTIDE SEQUENCE [LARGE SCALE GENOMIC DNA]</scope>
    <source>
        <strain evidence="14">Ec32 / CCAP1310/4</strain>
    </source>
</reference>
<evidence type="ECO:0000256" key="11">
    <source>
        <dbReference type="SAM" id="SignalP"/>
    </source>
</evidence>
<dbReference type="Proteomes" id="UP000002630">
    <property type="component" value="Linkage Group LG19"/>
</dbReference>
<evidence type="ECO:0000256" key="1">
    <source>
        <dbReference type="ARBA" id="ARBA00012513"/>
    </source>
</evidence>
<evidence type="ECO:0000256" key="10">
    <source>
        <dbReference type="SAM" id="MobiDB-lite"/>
    </source>
</evidence>
<keyword evidence="9" id="KW-0175">Coiled coil</keyword>
<feature type="compositionally biased region" description="Acidic residues" evidence="10">
    <location>
        <begin position="546"/>
        <end position="555"/>
    </location>
</feature>
<keyword evidence="6" id="KW-0067">ATP-binding</keyword>
<accession>D8LKI0</accession>
<dbReference type="InParanoid" id="D8LKI0"/>
<dbReference type="InterPro" id="IPR000719">
    <property type="entry name" value="Prot_kinase_dom"/>
</dbReference>
<dbReference type="PROSITE" id="PS50011">
    <property type="entry name" value="PROTEIN_KINASE_DOM"/>
    <property type="match status" value="1"/>
</dbReference>
<dbReference type="PROSITE" id="PS00108">
    <property type="entry name" value="PROTEIN_KINASE_ST"/>
    <property type="match status" value="1"/>
</dbReference>
<feature type="region of interest" description="Disordered" evidence="10">
    <location>
        <begin position="348"/>
        <end position="370"/>
    </location>
</feature>
<dbReference type="EMBL" id="FN649744">
    <property type="protein sequence ID" value="CBN74570.1"/>
    <property type="molecule type" value="Genomic_DNA"/>
</dbReference>
<dbReference type="InterPro" id="IPR008271">
    <property type="entry name" value="Ser/Thr_kinase_AS"/>
</dbReference>
<feature type="region of interest" description="Disordered" evidence="10">
    <location>
        <begin position="535"/>
        <end position="566"/>
    </location>
</feature>
<feature type="coiled-coil region" evidence="9">
    <location>
        <begin position="891"/>
        <end position="929"/>
    </location>
</feature>
<comment type="catalytic activity">
    <reaction evidence="8">
        <text>L-seryl-[protein] + ATP = O-phospho-L-seryl-[protein] + ADP + H(+)</text>
        <dbReference type="Rhea" id="RHEA:17989"/>
        <dbReference type="Rhea" id="RHEA-COMP:9863"/>
        <dbReference type="Rhea" id="RHEA-COMP:11604"/>
        <dbReference type="ChEBI" id="CHEBI:15378"/>
        <dbReference type="ChEBI" id="CHEBI:29999"/>
        <dbReference type="ChEBI" id="CHEBI:30616"/>
        <dbReference type="ChEBI" id="CHEBI:83421"/>
        <dbReference type="ChEBI" id="CHEBI:456216"/>
        <dbReference type="EC" id="2.7.11.1"/>
    </reaction>
</comment>
<evidence type="ECO:0000256" key="5">
    <source>
        <dbReference type="ARBA" id="ARBA00022777"/>
    </source>
</evidence>
<evidence type="ECO:0000259" key="12">
    <source>
        <dbReference type="PROSITE" id="PS50011"/>
    </source>
</evidence>
<dbReference type="Gene3D" id="1.10.510.10">
    <property type="entry name" value="Transferase(Phosphotransferase) domain 1"/>
    <property type="match status" value="1"/>
</dbReference>
<evidence type="ECO:0000256" key="4">
    <source>
        <dbReference type="ARBA" id="ARBA00022741"/>
    </source>
</evidence>
<organism evidence="13 14">
    <name type="scientific">Ectocarpus siliculosus</name>
    <name type="common">Brown alga</name>
    <name type="synonym">Conferva siliculosa</name>
    <dbReference type="NCBI Taxonomy" id="2880"/>
    <lineage>
        <taxon>Eukaryota</taxon>
        <taxon>Sar</taxon>
        <taxon>Stramenopiles</taxon>
        <taxon>Ochrophyta</taxon>
        <taxon>PX clade</taxon>
        <taxon>Phaeophyceae</taxon>
        <taxon>Ectocarpales</taxon>
        <taxon>Ectocarpaceae</taxon>
        <taxon>Ectocarpus</taxon>
    </lineage>
</organism>
<evidence type="ECO:0000256" key="7">
    <source>
        <dbReference type="ARBA" id="ARBA00047899"/>
    </source>
</evidence>
<dbReference type="InterPro" id="IPR050236">
    <property type="entry name" value="Ser_Thr_kinase_AGC"/>
</dbReference>
<dbReference type="SMART" id="SM00220">
    <property type="entry name" value="S_TKc"/>
    <property type="match status" value="1"/>
</dbReference>
<dbReference type="GO" id="GO:0004674">
    <property type="term" value="F:protein serine/threonine kinase activity"/>
    <property type="evidence" value="ECO:0007669"/>
    <property type="project" value="UniProtKB-KW"/>
</dbReference>
<evidence type="ECO:0000256" key="9">
    <source>
        <dbReference type="SAM" id="Coils"/>
    </source>
</evidence>
<protein>
    <recommendedName>
        <fullName evidence="1">non-specific serine/threonine protein kinase</fullName>
        <ecNumber evidence="1">2.7.11.1</ecNumber>
    </recommendedName>
</protein>
<feature type="domain" description="Protein kinase" evidence="12">
    <location>
        <begin position="688"/>
        <end position="963"/>
    </location>
</feature>
<feature type="compositionally biased region" description="Basic and acidic residues" evidence="10">
    <location>
        <begin position="488"/>
        <end position="497"/>
    </location>
</feature>
<gene>
    <name evidence="13" type="primary">PK</name>
    <name evidence="13" type="ORF">Esi_0030_0082</name>
</gene>
<evidence type="ECO:0000313" key="14">
    <source>
        <dbReference type="Proteomes" id="UP000002630"/>
    </source>
</evidence>
<dbReference type="EMBL" id="FN648487">
    <property type="protein sequence ID" value="CBN74570.1"/>
    <property type="molecule type" value="Genomic_DNA"/>
</dbReference>
<dbReference type="SUPFAM" id="SSF56112">
    <property type="entry name" value="Protein kinase-like (PK-like)"/>
    <property type="match status" value="1"/>
</dbReference>
<dbReference type="InterPro" id="IPR011009">
    <property type="entry name" value="Kinase-like_dom_sf"/>
</dbReference>
<keyword evidence="11" id="KW-0732">Signal</keyword>
<dbReference type="EC" id="2.7.11.1" evidence="1"/>
<evidence type="ECO:0000256" key="3">
    <source>
        <dbReference type="ARBA" id="ARBA00022679"/>
    </source>
</evidence>
<proteinExistence type="predicted"/>
<dbReference type="PANTHER" id="PTHR24356:SF1">
    <property type="entry name" value="SERINE_THREONINE-PROTEIN KINASE GREATWALL"/>
    <property type="match status" value="1"/>
</dbReference>
<sequence>MVFIVGTLLLVAAATAIAAAAVASTEACMPRRSRQNDDGQELAVAEQRSRDISIISNSSGSLGCRPFLLQLPGGRQVRVDSVQSALRLYSRIFSRSATQQQLGGVPRPIAQRIFLQRGWTGGSSITSTSGGGGGILFQLRFPSTFSAVMPPPLALVRGCAGADGAIALSTPAAAAVTASRVFSTCPLLLPGLSRTTAGGGTQTVLSLQQKLLTLPSTASVFSGSSGAVGTAVWCRRMSASQRSVAARWVSEVMSGPLGTIPAAGATAAAAAAAAVAAARPAMVARVAVTGDTGAVYSPCTPYSTGACTVDASSTDTSKVGDRFSRGGGVPAISPADWALPAWSSALSSSSSSGSREGADKNGAAASTVGEQSSCPMLASLRERLESGPVPSAFRFVGRGRGCPPHLSASPMFSGTGAGTATERGAATAAARPAAAAVGAVPAAAYGACASYSGCASHAGGNKRDRYVLENMDLLDDADEKTGTAASASRKDNDDGKMKTGAIYGNQSIDQSIAEALMGIGGRPALQVMRVSGLDAALTPSSGPSDSTEEEQEEASPAESKKRQRHRCEELDIDEDYLGKIDVMTEEVSSVVQKILAAAASVAPPTPPLTPASAMSSPADSFHGSTRAVFFGSGYNEKDSGVIFESVNADSPLLPQVVPRSPGVVDTPPPRFPSPRVYLTADGLNMDLCILDGVNSDGGFGDVVFMKDKTTKESFAFKKSKDTPSGRRQMEREVAALSDVRGKVSHVVHVQEISSTSGAPMLLMRREPGTLSSMLCDCSNTDPRALVRVLCGVLTAVGGLHDMQYVHRDIKPGNILVDGHGDARLTDFGMCLKMDEARLHENIGDGTPCYSAPETSDPRGGGATVVSEIYAVSVVLVEGMLNKCAFGEEELLEAAEDRLQVLEVAREDLLEKIEDEIQDDEDEAELEEVRIKEHYLGVVAEDGWVPNEEARAKLDQLGQPLSFFMAQSDERGDDTLSFEEKGTEARREAQAHPRRLFEHNWVEWLTTSSRAASDEGLRQVIAFVLDRGMIDPRPEARPQTVEAAKELLRQALAIYEVEAASEEGTEQDDA</sequence>
<comment type="catalytic activity">
    <reaction evidence="7">
        <text>L-threonyl-[protein] + ATP = O-phospho-L-threonyl-[protein] + ADP + H(+)</text>
        <dbReference type="Rhea" id="RHEA:46608"/>
        <dbReference type="Rhea" id="RHEA-COMP:11060"/>
        <dbReference type="Rhea" id="RHEA-COMP:11605"/>
        <dbReference type="ChEBI" id="CHEBI:15378"/>
        <dbReference type="ChEBI" id="CHEBI:30013"/>
        <dbReference type="ChEBI" id="CHEBI:30616"/>
        <dbReference type="ChEBI" id="CHEBI:61977"/>
        <dbReference type="ChEBI" id="CHEBI:456216"/>
        <dbReference type="EC" id="2.7.11.1"/>
    </reaction>
</comment>
<dbReference type="CDD" id="cd00180">
    <property type="entry name" value="PKc"/>
    <property type="match status" value="1"/>
</dbReference>
<feature type="region of interest" description="Disordered" evidence="10">
    <location>
        <begin position="479"/>
        <end position="498"/>
    </location>
</feature>
<keyword evidence="2" id="KW-0723">Serine/threonine-protein kinase</keyword>
<name>D8LKI0_ECTSI</name>
<keyword evidence="5 13" id="KW-0418">Kinase</keyword>